<evidence type="ECO:0000256" key="2">
    <source>
        <dbReference type="ARBA" id="ARBA00004167"/>
    </source>
</evidence>
<dbReference type="GO" id="GO:0005634">
    <property type="term" value="C:nucleus"/>
    <property type="evidence" value="ECO:0007669"/>
    <property type="project" value="UniProtKB-SubCell"/>
</dbReference>
<keyword evidence="9" id="KW-0804">Transcription</keyword>
<dbReference type="Gene3D" id="2.170.150.80">
    <property type="entry name" value="NAC domain"/>
    <property type="match status" value="1"/>
</dbReference>
<proteinExistence type="predicted"/>
<dbReference type="PANTHER" id="PTHR31744">
    <property type="entry name" value="PROTEIN CUP-SHAPED COTYLEDON 2-RELATED"/>
    <property type="match status" value="1"/>
</dbReference>
<evidence type="ECO:0000256" key="9">
    <source>
        <dbReference type="ARBA" id="ARBA00023163"/>
    </source>
</evidence>
<organism evidence="13 14">
    <name type="scientific">Zingiber officinale</name>
    <name type="common">Ginger</name>
    <name type="synonym">Amomum zingiber</name>
    <dbReference type="NCBI Taxonomy" id="94328"/>
    <lineage>
        <taxon>Eukaryota</taxon>
        <taxon>Viridiplantae</taxon>
        <taxon>Streptophyta</taxon>
        <taxon>Embryophyta</taxon>
        <taxon>Tracheophyta</taxon>
        <taxon>Spermatophyta</taxon>
        <taxon>Magnoliopsida</taxon>
        <taxon>Liliopsida</taxon>
        <taxon>Zingiberales</taxon>
        <taxon>Zingiberaceae</taxon>
        <taxon>Zingiber</taxon>
    </lineage>
</organism>
<dbReference type="PANTHER" id="PTHR31744:SF216">
    <property type="entry name" value="NAC TRANSCRIPTION FACTOR"/>
    <property type="match status" value="1"/>
</dbReference>
<keyword evidence="10" id="KW-0539">Nucleus</keyword>
<keyword evidence="3 11" id="KW-0812">Transmembrane</keyword>
<name>A0A8J5G303_ZINOF</name>
<dbReference type="GO" id="GO:0000976">
    <property type="term" value="F:transcription cis-regulatory region binding"/>
    <property type="evidence" value="ECO:0007669"/>
    <property type="project" value="UniProtKB-ARBA"/>
</dbReference>
<evidence type="ECO:0000256" key="5">
    <source>
        <dbReference type="ARBA" id="ARBA00023015"/>
    </source>
</evidence>
<dbReference type="Proteomes" id="UP000734854">
    <property type="component" value="Unassembled WGS sequence"/>
</dbReference>
<dbReference type="GO" id="GO:0016020">
    <property type="term" value="C:membrane"/>
    <property type="evidence" value="ECO:0007669"/>
    <property type="project" value="UniProtKB-SubCell"/>
</dbReference>
<keyword evidence="14" id="KW-1185">Reference proteome</keyword>
<keyword evidence="7 11" id="KW-0472">Membrane</keyword>
<dbReference type="GO" id="GO:0006355">
    <property type="term" value="P:regulation of DNA-templated transcription"/>
    <property type="evidence" value="ECO:0007669"/>
    <property type="project" value="InterPro"/>
</dbReference>
<dbReference type="PROSITE" id="PS51005">
    <property type="entry name" value="NAC"/>
    <property type="match status" value="1"/>
</dbReference>
<evidence type="ECO:0000259" key="12">
    <source>
        <dbReference type="PROSITE" id="PS51005"/>
    </source>
</evidence>
<dbReference type="InterPro" id="IPR003441">
    <property type="entry name" value="NAC-dom"/>
</dbReference>
<dbReference type="SUPFAM" id="SSF101941">
    <property type="entry name" value="NAC domain"/>
    <property type="match status" value="1"/>
</dbReference>
<evidence type="ECO:0000256" key="3">
    <source>
        <dbReference type="ARBA" id="ARBA00022692"/>
    </source>
</evidence>
<evidence type="ECO:0000256" key="11">
    <source>
        <dbReference type="SAM" id="Phobius"/>
    </source>
</evidence>
<dbReference type="AlphaFoldDB" id="A0A8J5G303"/>
<evidence type="ECO:0000256" key="1">
    <source>
        <dbReference type="ARBA" id="ARBA00004123"/>
    </source>
</evidence>
<keyword evidence="4 11" id="KW-1133">Transmembrane helix</keyword>
<comment type="caution">
    <text evidence="13">The sequence shown here is derived from an EMBL/GenBank/DDBJ whole genome shotgun (WGS) entry which is preliminary data.</text>
</comment>
<accession>A0A8J5G303</accession>
<dbReference type="Pfam" id="PF02365">
    <property type="entry name" value="NAM"/>
    <property type="match status" value="1"/>
</dbReference>
<evidence type="ECO:0000256" key="7">
    <source>
        <dbReference type="ARBA" id="ARBA00023136"/>
    </source>
</evidence>
<evidence type="ECO:0000256" key="8">
    <source>
        <dbReference type="ARBA" id="ARBA00023159"/>
    </source>
</evidence>
<evidence type="ECO:0000256" key="6">
    <source>
        <dbReference type="ARBA" id="ARBA00023125"/>
    </source>
</evidence>
<evidence type="ECO:0000313" key="14">
    <source>
        <dbReference type="Proteomes" id="UP000734854"/>
    </source>
</evidence>
<reference evidence="13 14" key="1">
    <citation type="submission" date="2020-08" db="EMBL/GenBank/DDBJ databases">
        <title>Plant Genome Project.</title>
        <authorList>
            <person name="Zhang R.-G."/>
        </authorList>
    </citation>
    <scope>NUCLEOTIDE SEQUENCE [LARGE SCALE GENOMIC DNA]</scope>
    <source>
        <tissue evidence="13">Rhizome</tissue>
    </source>
</reference>
<comment type="subcellular location">
    <subcellularLocation>
        <location evidence="2">Membrane</location>
        <topology evidence="2">Single-pass membrane protein</topology>
    </subcellularLocation>
    <subcellularLocation>
        <location evidence="1">Nucleus</location>
    </subcellularLocation>
</comment>
<dbReference type="InterPro" id="IPR036093">
    <property type="entry name" value="NAC_dom_sf"/>
</dbReference>
<keyword evidence="6" id="KW-0238">DNA-binding</keyword>
<dbReference type="EMBL" id="JACMSC010000012">
    <property type="protein sequence ID" value="KAG6495373.1"/>
    <property type="molecule type" value="Genomic_DNA"/>
</dbReference>
<keyword evidence="5" id="KW-0805">Transcription regulation</keyword>
<sequence>MGAARDVAGRADDLRPLATDPVLGESKWWPPGFRFHPTDEELVLYYLKRKVCGRRIKLPMIGDVYVYKWEPWELPAKSLLKNGDKQWYFFSPRDRKYPNGSRANRTTNCGYWKTTGKDRTISQNSKAMGNKKTLVYYHGRAPKGERTDWVMHEYTLDEQDYYALYKVFRKSGPGPKNGEEYGAPFREEEWDDDVMDESFRSLDNTESQVNDQSTAVPVTEPVQDVNSSGRIDDGRNTLPMNEWEDLLLNLADEQDAIGQYSEFAAHAAEIDVETELGKHKSCLPLTEASSFEDSIILSELSTLEDNFLAPEQVSYAHPVESHEMPSLTCNPDPSLLQTDEEYVEIKDLIDLESIILGEESLCNRDPVDGPDGLYGYDVYFDSQTVFEDYYDPLPVAAHNSYLDDFGGDGILNQPCLTSTELWNHDHGVAVSNTNANQMFIETSTSDGAYAFPSTNTNEVFSAMPTSGVAYASASPNIEMTQGQNTHVGYDSGSWITSALSTLLDSVPSSPALASENAFINKALERVSSFRGAQIGLCGASTITDGQSSTSRRRQFHNSSFLFVSLLVGFSAVFWLFIVGASVKLFKVFFSKFSSS</sequence>
<keyword evidence="8" id="KW-0010">Activator</keyword>
<feature type="domain" description="NAC" evidence="12">
    <location>
        <begin position="29"/>
        <end position="201"/>
    </location>
</feature>
<evidence type="ECO:0000313" key="13">
    <source>
        <dbReference type="EMBL" id="KAG6495373.1"/>
    </source>
</evidence>
<gene>
    <name evidence="13" type="ORF">ZIOFF_043176</name>
</gene>
<protein>
    <recommendedName>
        <fullName evidence="12">NAC domain-containing protein</fullName>
    </recommendedName>
</protein>
<feature type="transmembrane region" description="Helical" evidence="11">
    <location>
        <begin position="560"/>
        <end position="585"/>
    </location>
</feature>
<evidence type="ECO:0000256" key="4">
    <source>
        <dbReference type="ARBA" id="ARBA00022989"/>
    </source>
</evidence>
<evidence type="ECO:0000256" key="10">
    <source>
        <dbReference type="ARBA" id="ARBA00023242"/>
    </source>
</evidence>